<evidence type="ECO:0000313" key="2">
    <source>
        <dbReference type="Proteomes" id="UP000284120"/>
    </source>
</evidence>
<evidence type="ECO:0000313" key="1">
    <source>
        <dbReference type="EMBL" id="RWU07812.1"/>
    </source>
</evidence>
<dbReference type="InterPro" id="IPR029063">
    <property type="entry name" value="SAM-dependent_MTases_sf"/>
</dbReference>
<proteinExistence type="predicted"/>
<comment type="caution">
    <text evidence="1">The sequence shown here is derived from an EMBL/GenBank/DDBJ whole genome shotgun (WGS) entry which is preliminary data.</text>
</comment>
<organism evidence="1 2">
    <name type="scientific">Pedobacter chitinilyticus</name>
    <dbReference type="NCBI Taxonomy" id="2233776"/>
    <lineage>
        <taxon>Bacteria</taxon>
        <taxon>Pseudomonadati</taxon>
        <taxon>Bacteroidota</taxon>
        <taxon>Sphingobacteriia</taxon>
        <taxon>Sphingobacteriales</taxon>
        <taxon>Sphingobacteriaceae</taxon>
        <taxon>Pedobacter</taxon>
    </lineage>
</organism>
<dbReference type="OrthoDB" id="1157001at2"/>
<accession>A0A3S4RQZ4</accession>
<reference evidence="1 2" key="1">
    <citation type="submission" date="2018-06" db="EMBL/GenBank/DDBJ databases">
        <title>Pedobacter endophyticus sp. nov., an endophytic bacterium isolated from a leaf of Triticum aestivum.</title>
        <authorList>
            <person name="Zhang L."/>
        </authorList>
    </citation>
    <scope>NUCLEOTIDE SEQUENCE [LARGE SCALE GENOMIC DNA]</scope>
    <source>
        <strain evidence="1 2">CM134L-2</strain>
    </source>
</reference>
<keyword evidence="2" id="KW-1185">Reference proteome</keyword>
<name>A0A3S4RQZ4_9SPHI</name>
<dbReference type="AlphaFoldDB" id="A0A3S4RQZ4"/>
<dbReference type="Proteomes" id="UP000284120">
    <property type="component" value="Unassembled WGS sequence"/>
</dbReference>
<gene>
    <name evidence="1" type="ORF">DPV69_12610</name>
</gene>
<sequence>MTVSKLSAITKTILQSQTPEEEVSAIKLLSDFFLTFRSNRIPQPSDQTEIVLNGGIALSFDHAADCLQDYYRTARFIKGVYLSIQELLLRFPGEKINILYAGCGPFATILLPVLPLFKTDQLQVTLIDIHPESVKFVKELFTTLHLLPFVDSISVQNAISYRYPSANLHLVISETMFHALLTEPQVAITRNLAPQLANGGIFIPEEVTVEAVISSFSNEPFLSNTSTPLLPVTPERTLIAQLFSLNKSSAQSSSFSNQEYRSAWYQIPVFQKSSPDICLFTHVKIFKTLELGLSESLITNPYCLVSILNLPSNARISFIYNFAELPSWSYQLAD</sequence>
<protein>
    <submittedName>
        <fullName evidence="1">Uncharacterized protein</fullName>
    </submittedName>
</protein>
<dbReference type="Gene3D" id="3.40.50.150">
    <property type="entry name" value="Vaccinia Virus protein VP39"/>
    <property type="match status" value="1"/>
</dbReference>
<dbReference type="RefSeq" id="WP_113647719.1">
    <property type="nucleotide sequence ID" value="NZ_QMHN01000003.1"/>
</dbReference>
<dbReference type="SUPFAM" id="SSF53335">
    <property type="entry name" value="S-adenosyl-L-methionine-dependent methyltransferases"/>
    <property type="match status" value="1"/>
</dbReference>
<dbReference type="EMBL" id="SAYW01000003">
    <property type="protein sequence ID" value="RWU07812.1"/>
    <property type="molecule type" value="Genomic_DNA"/>
</dbReference>